<keyword evidence="3" id="KW-1185">Reference proteome</keyword>
<reference evidence="2 3" key="1">
    <citation type="submission" date="2010-06" db="EMBL/GenBank/DDBJ databases">
        <title>Complete sequence chromosome of Methanohalobium evestigatum Z-7303.</title>
        <authorList>
            <consortium name="US DOE Joint Genome Institute"/>
            <person name="Lucas S."/>
            <person name="Copeland A."/>
            <person name="Lapidus A."/>
            <person name="Cheng J.-F."/>
            <person name="Bruce D."/>
            <person name="Goodwin L."/>
            <person name="Pitluck S."/>
            <person name="Saunders E."/>
            <person name="Detter J.C."/>
            <person name="Han C."/>
            <person name="Tapia R."/>
            <person name="Land M."/>
            <person name="Hauser L."/>
            <person name="Kyrpides N."/>
            <person name="Mikhailova N."/>
            <person name="Sieprawska-Lupa M."/>
            <person name="Whitman W.B."/>
            <person name="Anderson I."/>
            <person name="Woyke T."/>
        </authorList>
    </citation>
    <scope>NUCLEOTIDE SEQUENCE [LARGE SCALE GENOMIC DNA]</scope>
    <source>
        <strain evidence="3">ATCC BAA-1072 / DSM 3721 / NBRC 107634 / OCM 161 / Z-7303</strain>
    </source>
</reference>
<evidence type="ECO:0000313" key="3">
    <source>
        <dbReference type="Proteomes" id="UP000000391"/>
    </source>
</evidence>
<feature type="domain" description="Transposase IS200-like" evidence="1">
    <location>
        <begin position="2"/>
        <end position="102"/>
    </location>
</feature>
<dbReference type="Proteomes" id="UP000000391">
    <property type="component" value="Chromosome"/>
</dbReference>
<dbReference type="NCBIfam" id="NF033573">
    <property type="entry name" value="transpos_IS200"/>
    <property type="match status" value="1"/>
</dbReference>
<dbReference type="AlphaFoldDB" id="D7E9L4"/>
<gene>
    <name evidence="2" type="ordered locus">Metev_1432</name>
</gene>
<evidence type="ECO:0000259" key="1">
    <source>
        <dbReference type="SMART" id="SM01321"/>
    </source>
</evidence>
<dbReference type="Pfam" id="PF01797">
    <property type="entry name" value="Y1_Tnp"/>
    <property type="match status" value="1"/>
</dbReference>
<accession>D7E9L4</accession>
<dbReference type="InterPro" id="IPR036515">
    <property type="entry name" value="Transposase_17_sf"/>
</dbReference>
<dbReference type="PANTHER" id="PTHR33360">
    <property type="entry name" value="TRANSPOSASE FOR INSERTION SEQUENCE ELEMENT IS200"/>
    <property type="match status" value="1"/>
</dbReference>
<dbReference type="KEGG" id="mev:Metev_1432"/>
<dbReference type="InterPro" id="IPR002686">
    <property type="entry name" value="Transposase_17"/>
</dbReference>
<dbReference type="GO" id="GO:0004803">
    <property type="term" value="F:transposase activity"/>
    <property type="evidence" value="ECO:0007669"/>
    <property type="project" value="InterPro"/>
</dbReference>
<organism evidence="2 3">
    <name type="scientific">Methanohalobium evestigatum (strain ATCC BAA-1072 / DSM 3721 / NBRC 107634 / OCM 161 / Z-7303)</name>
    <dbReference type="NCBI Taxonomy" id="644295"/>
    <lineage>
        <taxon>Archaea</taxon>
        <taxon>Methanobacteriati</taxon>
        <taxon>Methanobacteriota</taxon>
        <taxon>Stenosarchaea group</taxon>
        <taxon>Methanomicrobia</taxon>
        <taxon>Methanosarcinales</taxon>
        <taxon>Methanosarcinaceae</taxon>
        <taxon>Methanohalobium</taxon>
    </lineage>
</organism>
<dbReference type="SUPFAM" id="SSF143422">
    <property type="entry name" value="Transposase IS200-like"/>
    <property type="match status" value="1"/>
</dbReference>
<dbReference type="EMBL" id="CP002069">
    <property type="protein sequence ID" value="ADI74286.1"/>
    <property type="molecule type" value="Genomic_DNA"/>
</dbReference>
<evidence type="ECO:0000313" key="2">
    <source>
        <dbReference type="EMBL" id="ADI74286.1"/>
    </source>
</evidence>
<dbReference type="Gene3D" id="3.30.70.1290">
    <property type="entry name" value="Transposase IS200-like"/>
    <property type="match status" value="1"/>
</dbReference>
<dbReference type="GO" id="GO:0003677">
    <property type="term" value="F:DNA binding"/>
    <property type="evidence" value="ECO:0007669"/>
    <property type="project" value="InterPro"/>
</dbReference>
<dbReference type="GO" id="GO:0006313">
    <property type="term" value="P:DNA transposition"/>
    <property type="evidence" value="ECO:0007669"/>
    <property type="project" value="InterPro"/>
</dbReference>
<sequence length="103" mass="12214">MGFEDSLKDILITIASKSDFDIVEMECDKDHIHILVKSKPKISILSFIRKLKQESIYLIWKNHKKYLKIYYWNENTLWSDGYFCCTIGNISKKTITEYIRSQG</sequence>
<proteinExistence type="predicted"/>
<dbReference type="PANTHER" id="PTHR33360:SF4">
    <property type="entry name" value="TRANSPOSASE IS200-LIKE PROTEIN"/>
    <property type="match status" value="1"/>
</dbReference>
<protein>
    <submittedName>
        <fullName evidence="2">Transposase IS200-family protein</fullName>
    </submittedName>
</protein>
<dbReference type="HOGENOM" id="CLU_101320_2_3_2"/>
<dbReference type="SMART" id="SM01321">
    <property type="entry name" value="Y1_Tnp"/>
    <property type="match status" value="1"/>
</dbReference>
<name>D7E9L4_METEZ</name>